<feature type="chain" id="PRO_5047080601" description="N-acetylmuramoyl-L-alanine amidase" evidence="6">
    <location>
        <begin position="33"/>
        <end position="672"/>
    </location>
</feature>
<feature type="region of interest" description="Disordered" evidence="5">
    <location>
        <begin position="94"/>
        <end position="154"/>
    </location>
</feature>
<evidence type="ECO:0000313" key="8">
    <source>
        <dbReference type="EMBL" id="GAA1244520.1"/>
    </source>
</evidence>
<feature type="compositionally biased region" description="Low complexity" evidence="5">
    <location>
        <begin position="108"/>
        <end position="127"/>
    </location>
</feature>
<evidence type="ECO:0000256" key="4">
    <source>
        <dbReference type="ARBA" id="ARBA00023316"/>
    </source>
</evidence>
<feature type="domain" description="N-acetylmuramoyl-L-alanine amidase" evidence="7">
    <location>
        <begin position="302"/>
        <end position="438"/>
    </location>
</feature>
<dbReference type="InterPro" id="IPR006311">
    <property type="entry name" value="TAT_signal"/>
</dbReference>
<evidence type="ECO:0000256" key="1">
    <source>
        <dbReference type="ARBA" id="ARBA00001561"/>
    </source>
</evidence>
<dbReference type="InterPro" id="IPR002502">
    <property type="entry name" value="Amidase_domain"/>
</dbReference>
<dbReference type="SMART" id="SM00644">
    <property type="entry name" value="Ami_2"/>
    <property type="match status" value="1"/>
</dbReference>
<dbReference type="InterPro" id="IPR051206">
    <property type="entry name" value="NAMLAA_amidase_2"/>
</dbReference>
<comment type="catalytic activity">
    <reaction evidence="1">
        <text>Hydrolyzes the link between N-acetylmuramoyl residues and L-amino acid residues in certain cell-wall glycopeptides.</text>
        <dbReference type="EC" id="3.5.1.28"/>
    </reaction>
</comment>
<dbReference type="PANTHER" id="PTHR30417:SF1">
    <property type="entry name" value="N-ACETYLMURAMOYL-L-ALANINE AMIDASE AMID"/>
    <property type="match status" value="1"/>
</dbReference>
<dbReference type="Proteomes" id="UP001500653">
    <property type="component" value="Unassembled WGS sequence"/>
</dbReference>
<reference evidence="8 9" key="1">
    <citation type="journal article" date="2019" name="Int. J. Syst. Evol. Microbiol.">
        <title>The Global Catalogue of Microorganisms (GCM) 10K type strain sequencing project: providing services to taxonomists for standard genome sequencing and annotation.</title>
        <authorList>
            <consortium name="The Broad Institute Genomics Platform"/>
            <consortium name="The Broad Institute Genome Sequencing Center for Infectious Disease"/>
            <person name="Wu L."/>
            <person name="Ma J."/>
        </authorList>
    </citation>
    <scope>NUCLEOTIDE SEQUENCE [LARGE SCALE GENOMIC DNA]</scope>
    <source>
        <strain evidence="8 9">JCM 13023</strain>
    </source>
</reference>
<comment type="caution">
    <text evidence="8">The sequence shown here is derived from an EMBL/GenBank/DDBJ whole genome shotgun (WGS) entry which is preliminary data.</text>
</comment>
<dbReference type="Pfam" id="PF01510">
    <property type="entry name" value="Amidase_2"/>
    <property type="match status" value="1"/>
</dbReference>
<evidence type="ECO:0000259" key="7">
    <source>
        <dbReference type="SMART" id="SM00644"/>
    </source>
</evidence>
<keyword evidence="4" id="KW-0961">Cell wall biogenesis/degradation</keyword>
<evidence type="ECO:0000313" key="9">
    <source>
        <dbReference type="Proteomes" id="UP001500653"/>
    </source>
</evidence>
<dbReference type="EC" id="3.5.1.28" evidence="2"/>
<dbReference type="Gene3D" id="3.40.80.10">
    <property type="entry name" value="Peptidoglycan recognition protein-like"/>
    <property type="match status" value="1"/>
</dbReference>
<dbReference type="InterPro" id="IPR036505">
    <property type="entry name" value="Amidase/PGRP_sf"/>
</dbReference>
<dbReference type="PANTHER" id="PTHR30417">
    <property type="entry name" value="N-ACETYLMURAMOYL-L-ALANINE AMIDASE AMID"/>
    <property type="match status" value="1"/>
</dbReference>
<keyword evidence="3" id="KW-0378">Hydrolase</keyword>
<proteinExistence type="predicted"/>
<dbReference type="SUPFAM" id="SSF55846">
    <property type="entry name" value="N-acetylmuramoyl-L-alanine amidase-like"/>
    <property type="match status" value="1"/>
</dbReference>
<dbReference type="RefSeq" id="WP_253866281.1">
    <property type="nucleotide sequence ID" value="NZ_BAAALN010000010.1"/>
</dbReference>
<organism evidence="8 9">
    <name type="scientific">Prauserella halophila</name>
    <dbReference type="NCBI Taxonomy" id="185641"/>
    <lineage>
        <taxon>Bacteria</taxon>
        <taxon>Bacillati</taxon>
        <taxon>Actinomycetota</taxon>
        <taxon>Actinomycetes</taxon>
        <taxon>Pseudonocardiales</taxon>
        <taxon>Pseudonocardiaceae</taxon>
        <taxon>Prauserella</taxon>
    </lineage>
</organism>
<feature type="signal peptide" evidence="6">
    <location>
        <begin position="1"/>
        <end position="32"/>
    </location>
</feature>
<evidence type="ECO:0000256" key="3">
    <source>
        <dbReference type="ARBA" id="ARBA00022801"/>
    </source>
</evidence>
<sequence>MDTFPRRTALRAAAGTAAATAGLSATSGSASAASTAGRSARQRAFTAAAAEFGVPERVLLAVSYLESRWDDHGGRPSSGAGYGPMHLTDLRTAAAGGSHHDSHGSAVGTDTPAGPADTTPTAADVGANTAVEDPRGDTARRPLRPTSPAEGQPTARLQSIDLAAELTGVDNETLRTDPAENIRGGAALLAHYHRTSGVGGSEPGDFYGAVARYSGADDEATAGFFADEVYTVLAEGAERATVDGDTVRLAASPAHPDRTQLRSLGLRTARAAPPEGPGGLPVEWIPAPYEQLSDDPGHYGNHDQANRPDSQRITHLVIHDTECSYDVALGLVQDPEYVSWHYTIRSSDGHVAQHVRAEDVGWQAGNWYVNATSIGIEHEGFAADPTWYTEAMYRASAKLVRHLARRFRIPLDRHHIIGHDNVPGTTPEHVAGMHWDPGPYWDWAHYFELLGAALPTWRADTGLVVILPDFDTNHVPFHGCDADDPSAACPVTGSSMVMLRIEPRDDAPLLNDPALNPGGAPQSRHLSDWGSRVVTGQVYAVAGSDGDWTAIWFNGTKAWLKNPASAPVARPTLGVVAAPKAGSERIPVYGRAYPEASAYPEGVPPQELTPLQYSIPEGQRYAVGLVVDAEYYHAKTYDASRHVVVRGEKYAQVQLGHRVAYVRLADVDTWHV</sequence>
<evidence type="ECO:0000256" key="5">
    <source>
        <dbReference type="SAM" id="MobiDB-lite"/>
    </source>
</evidence>
<keyword evidence="6" id="KW-0732">Signal</keyword>
<protein>
    <recommendedName>
        <fullName evidence="2">N-acetylmuramoyl-L-alanine amidase</fullName>
        <ecNumber evidence="2">3.5.1.28</ecNumber>
    </recommendedName>
</protein>
<dbReference type="EMBL" id="BAAALN010000010">
    <property type="protein sequence ID" value="GAA1244520.1"/>
    <property type="molecule type" value="Genomic_DNA"/>
</dbReference>
<dbReference type="Gene3D" id="1.10.530.10">
    <property type="match status" value="1"/>
</dbReference>
<accession>A0ABN1WCH0</accession>
<keyword evidence="9" id="KW-1185">Reference proteome</keyword>
<evidence type="ECO:0000256" key="6">
    <source>
        <dbReference type="SAM" id="SignalP"/>
    </source>
</evidence>
<evidence type="ECO:0000256" key="2">
    <source>
        <dbReference type="ARBA" id="ARBA00011901"/>
    </source>
</evidence>
<name>A0ABN1WCH0_9PSEU</name>
<gene>
    <name evidence="8" type="ORF">GCM10009676_32940</name>
</gene>
<dbReference type="CDD" id="cd06583">
    <property type="entry name" value="PGRP"/>
    <property type="match status" value="1"/>
</dbReference>
<dbReference type="PROSITE" id="PS51318">
    <property type="entry name" value="TAT"/>
    <property type="match status" value="1"/>
</dbReference>